<evidence type="ECO:0000259" key="4">
    <source>
        <dbReference type="PROSITE" id="PS51792"/>
    </source>
</evidence>
<keyword evidence="6" id="KW-1185">Reference proteome</keyword>
<evidence type="ECO:0000256" key="3">
    <source>
        <dbReference type="ARBA" id="ARBA00022833"/>
    </source>
</evidence>
<name>A0AAV6K1G9_9ERIC</name>
<dbReference type="AlphaFoldDB" id="A0AAV6K1G9"/>
<gene>
    <name evidence="5" type="ORF">RHGRI_018391</name>
</gene>
<dbReference type="EMBL" id="JACTNZ010000006">
    <property type="protein sequence ID" value="KAG5546192.1"/>
    <property type="molecule type" value="Genomic_DNA"/>
</dbReference>
<reference evidence="5 6" key="1">
    <citation type="submission" date="2020-08" db="EMBL/GenBank/DDBJ databases">
        <title>Plant Genome Project.</title>
        <authorList>
            <person name="Zhang R.-G."/>
        </authorList>
    </citation>
    <scope>NUCLEOTIDE SEQUENCE [LARGE SCALE GENOMIC DNA]</scope>
    <source>
        <strain evidence="5">WSP0</strain>
        <tissue evidence="5">Leaf</tissue>
    </source>
</reference>
<evidence type="ECO:0000256" key="2">
    <source>
        <dbReference type="ARBA" id="ARBA00022723"/>
    </source>
</evidence>
<comment type="caution">
    <text evidence="5">The sequence shown here is derived from an EMBL/GenBank/DDBJ whole genome shotgun (WGS) entry which is preliminary data.</text>
</comment>
<dbReference type="Proteomes" id="UP000823749">
    <property type="component" value="Chromosome 6"/>
</dbReference>
<accession>A0AAV6K1G9</accession>
<keyword evidence="2" id="KW-0479">Metal-binding</keyword>
<proteinExistence type="inferred from homology"/>
<dbReference type="PANTHER" id="PTHR13848">
    <property type="entry name" value="PROTEIN YIPPEE-LIKE CG15309-RELATED"/>
    <property type="match status" value="1"/>
</dbReference>
<evidence type="ECO:0000313" key="6">
    <source>
        <dbReference type="Proteomes" id="UP000823749"/>
    </source>
</evidence>
<sequence length="180" mass="20184">MGRLFVVELEGRAYRCKFCKTHLALADDLVSRLWYMACNVGQTHSSSINTQSDAQLSASVPLCSVLSKVSMMFLLHEIGVSSGNNDVFITWKDSSSIMPMVNITYGPHEERMMLSGMHTVVDIFCCCCGQIVGWKYESAQEKSQKYKEGKFVLERGRILDGVDSEFYIDTRPSLSDAEDP</sequence>
<dbReference type="InterPro" id="IPR004910">
    <property type="entry name" value="Yippee/Mis18/Cereblon"/>
</dbReference>
<evidence type="ECO:0000256" key="1">
    <source>
        <dbReference type="ARBA" id="ARBA00005613"/>
    </source>
</evidence>
<dbReference type="GO" id="GO:0046872">
    <property type="term" value="F:metal ion binding"/>
    <property type="evidence" value="ECO:0007669"/>
    <property type="project" value="UniProtKB-KW"/>
</dbReference>
<keyword evidence="3" id="KW-0862">Zinc</keyword>
<organism evidence="5 6">
    <name type="scientific">Rhododendron griersonianum</name>
    <dbReference type="NCBI Taxonomy" id="479676"/>
    <lineage>
        <taxon>Eukaryota</taxon>
        <taxon>Viridiplantae</taxon>
        <taxon>Streptophyta</taxon>
        <taxon>Embryophyta</taxon>
        <taxon>Tracheophyta</taxon>
        <taxon>Spermatophyta</taxon>
        <taxon>Magnoliopsida</taxon>
        <taxon>eudicotyledons</taxon>
        <taxon>Gunneridae</taxon>
        <taxon>Pentapetalae</taxon>
        <taxon>asterids</taxon>
        <taxon>Ericales</taxon>
        <taxon>Ericaceae</taxon>
        <taxon>Ericoideae</taxon>
        <taxon>Rhodoreae</taxon>
        <taxon>Rhododendron</taxon>
    </lineage>
</organism>
<evidence type="ECO:0000313" key="5">
    <source>
        <dbReference type="EMBL" id="KAG5546192.1"/>
    </source>
</evidence>
<feature type="domain" description="Yippee" evidence="4">
    <location>
        <begin position="62"/>
        <end position="162"/>
    </location>
</feature>
<comment type="similarity">
    <text evidence="1">Belongs to the yippee family.</text>
</comment>
<dbReference type="PROSITE" id="PS51792">
    <property type="entry name" value="YIPPEE"/>
    <property type="match status" value="1"/>
</dbReference>
<protein>
    <recommendedName>
        <fullName evidence="4">Yippee domain-containing protein</fullName>
    </recommendedName>
</protein>
<dbReference type="InterPro" id="IPR039058">
    <property type="entry name" value="Yippee_fam"/>
</dbReference>
<dbReference type="InterPro" id="IPR034751">
    <property type="entry name" value="Yippee"/>
</dbReference>
<dbReference type="Pfam" id="PF03226">
    <property type="entry name" value="Yippee-Mis18"/>
    <property type="match status" value="1"/>
</dbReference>